<dbReference type="HOGENOM" id="CLU_009096_0_1_9"/>
<dbReference type="InterPro" id="IPR001150">
    <property type="entry name" value="Gly_radical"/>
</dbReference>
<evidence type="ECO:0000313" key="7">
    <source>
        <dbReference type="Proteomes" id="UP000004893"/>
    </source>
</evidence>
<feature type="domain" description="PFL" evidence="5">
    <location>
        <begin position="9"/>
        <end position="666"/>
    </location>
</feature>
<evidence type="ECO:0000259" key="4">
    <source>
        <dbReference type="PROSITE" id="PS51149"/>
    </source>
</evidence>
<dbReference type="InterPro" id="IPR051215">
    <property type="entry name" value="GRE"/>
</dbReference>
<keyword evidence="7" id="KW-1185">Reference proteome</keyword>
<protein>
    <submittedName>
        <fullName evidence="6">Formate C-acetyltransferase</fullName>
    </submittedName>
</protein>
<dbReference type="PANTHER" id="PTHR43641:SF2">
    <property type="entry name" value="DEHYDRATASE YBIW-RELATED"/>
    <property type="match status" value="1"/>
</dbReference>
<proteinExistence type="predicted"/>
<evidence type="ECO:0000256" key="2">
    <source>
        <dbReference type="ARBA" id="ARBA00023239"/>
    </source>
</evidence>
<evidence type="ECO:0000313" key="6">
    <source>
        <dbReference type="EMBL" id="EEG74751.1"/>
    </source>
</evidence>
<dbReference type="Pfam" id="PF02901">
    <property type="entry name" value="PFL-like"/>
    <property type="match status" value="1"/>
</dbReference>
<sequence>MEGSVMITDRIEKIRQNYVNAKPAISYERAYLWTESHKKTEGMHVAVRRAQAFYDTCDKLTVHIFDGELIVGAVGEFRKCGILTPEFSWLWVDKEMDGFDKRPQDPYVMTDEQRAFVREKIFPYWKDKSLEEAFLARVPEETYKIGVDTGVIDNDSKWRQAVGEVTPDYQDVLFVKGFGGIIREAREKMAELDETVPEDMDKITFYQSVILTSEGIIRFANRYADEAERMAGEQKDEKRKEELLGIAANCRRVPEFPPETFYEAIQFVWFTQIGGILSENPLSLNPGRFDQYMNPYYEADKAKGILTEDTAQELIEALWLKYSEWVWTISANTADYFAGYNQFQNLTVGGKTREGLDATNDITYMALKATEEVKTHQPGLSVRIHADCPQEFLGAVTHLVSKGTGFPAIHNDSVGYQMLLNAGYEPDDARDWNNCGCVVPHYRKTGEWTAAVNVNFGCALEYALNEGKSRMTGEKMGLSEKPCREFASYEEVKEAFFRQFENLCRHSIIATVTAQKLHQEMVPRPFLSSCIEACMENGKDLSNGGAKYNVGPVITGIGLAVVANSLAVIKKLIFEDKVATMEELDKALAADWEGYEELRKKAQDVPKYGNDDDYVDKIAIEIANWYYREIHQYKDVFGSPFNTAFMGISNYIPMGRVLGATPCGRKNGEPSSEGVSPYVGSDTSTPLAAMRSAAKVNQEIHSGGTLLNLRLNHDLVATKRGQANLGAMIQSFFALGAFHVQFNTLSSKILRDAQARPQEYKDLLVRVAGYSTQFVNLSRSMQDAIIARTEHAEF</sequence>
<dbReference type="SUPFAM" id="SSF51998">
    <property type="entry name" value="PFL-like glycyl radical enzymes"/>
    <property type="match status" value="1"/>
</dbReference>
<evidence type="ECO:0000259" key="5">
    <source>
        <dbReference type="PROSITE" id="PS51554"/>
    </source>
</evidence>
<reference evidence="6" key="2">
    <citation type="submission" date="2013-06" db="EMBL/GenBank/DDBJ databases">
        <title>Draft genome sequence of Clostridium hylemonae (DSM 15053).</title>
        <authorList>
            <person name="Sudarsanam P."/>
            <person name="Ley R."/>
            <person name="Guruge J."/>
            <person name="Turnbaugh P.J."/>
            <person name="Mahowald M."/>
            <person name="Liep D."/>
            <person name="Gordon J."/>
        </authorList>
    </citation>
    <scope>NUCLEOTIDE SEQUENCE</scope>
    <source>
        <strain evidence="6">DSM 15053</strain>
    </source>
</reference>
<keyword evidence="2" id="KW-0456">Lyase</keyword>
<dbReference type="AlphaFoldDB" id="C0C023"/>
<feature type="modified residue" description="Glycine radical" evidence="3">
    <location>
        <position position="769"/>
    </location>
</feature>
<dbReference type="GO" id="GO:0016740">
    <property type="term" value="F:transferase activity"/>
    <property type="evidence" value="ECO:0007669"/>
    <property type="project" value="UniProtKB-KW"/>
</dbReference>
<gene>
    <name evidence="6" type="ORF">CLOHYLEM_05415</name>
</gene>
<dbReference type="EMBL" id="ABYI02000019">
    <property type="protein sequence ID" value="EEG74751.1"/>
    <property type="molecule type" value="Genomic_DNA"/>
</dbReference>
<dbReference type="GO" id="GO:0016829">
    <property type="term" value="F:lyase activity"/>
    <property type="evidence" value="ECO:0007669"/>
    <property type="project" value="UniProtKB-KW"/>
</dbReference>
<dbReference type="InterPro" id="IPR004184">
    <property type="entry name" value="PFL_dom"/>
</dbReference>
<comment type="caution">
    <text evidence="6">The sequence shown here is derived from an EMBL/GenBank/DDBJ whole genome shotgun (WGS) entry which is preliminary data.</text>
</comment>
<evidence type="ECO:0000256" key="3">
    <source>
        <dbReference type="PROSITE-ProRule" id="PRU00493"/>
    </source>
</evidence>
<evidence type="ECO:0000256" key="1">
    <source>
        <dbReference type="ARBA" id="ARBA00022818"/>
    </source>
</evidence>
<reference evidence="6" key="1">
    <citation type="submission" date="2009-02" db="EMBL/GenBank/DDBJ databases">
        <authorList>
            <person name="Fulton L."/>
            <person name="Clifton S."/>
            <person name="Fulton B."/>
            <person name="Xu J."/>
            <person name="Minx P."/>
            <person name="Pepin K.H."/>
            <person name="Johnson M."/>
            <person name="Bhonagiri V."/>
            <person name="Nash W.E."/>
            <person name="Mardis E.R."/>
            <person name="Wilson R.K."/>
        </authorList>
    </citation>
    <scope>NUCLEOTIDE SEQUENCE [LARGE SCALE GENOMIC DNA]</scope>
    <source>
        <strain evidence="6">DSM 15053</strain>
    </source>
</reference>
<accession>C0C023</accession>
<dbReference type="PANTHER" id="PTHR43641">
    <property type="entry name" value="FORMATE ACETYLTRANSFERASE 3-RELATED"/>
    <property type="match status" value="1"/>
</dbReference>
<keyword evidence="1 3" id="KW-0556">Organic radical</keyword>
<dbReference type="GO" id="GO:0005829">
    <property type="term" value="C:cytosol"/>
    <property type="evidence" value="ECO:0007669"/>
    <property type="project" value="TreeGrafter"/>
</dbReference>
<dbReference type="Gene3D" id="3.20.70.20">
    <property type="match status" value="1"/>
</dbReference>
<dbReference type="PROSITE" id="PS51554">
    <property type="entry name" value="PFL"/>
    <property type="match status" value="1"/>
</dbReference>
<organism evidence="6 7">
    <name type="scientific">[Clostridium] hylemonae DSM 15053</name>
    <dbReference type="NCBI Taxonomy" id="553973"/>
    <lineage>
        <taxon>Bacteria</taxon>
        <taxon>Bacillati</taxon>
        <taxon>Bacillota</taxon>
        <taxon>Clostridia</taxon>
        <taxon>Lachnospirales</taxon>
        <taxon>Lachnospiraceae</taxon>
    </lineage>
</organism>
<name>C0C023_9FIRM</name>
<feature type="domain" description="Glycine radical" evidence="4">
    <location>
        <begin position="673"/>
        <end position="794"/>
    </location>
</feature>
<dbReference type="eggNOG" id="COG1882">
    <property type="taxonomic scope" value="Bacteria"/>
</dbReference>
<dbReference type="Proteomes" id="UP000004893">
    <property type="component" value="Unassembled WGS sequence"/>
</dbReference>
<dbReference type="Pfam" id="PF01228">
    <property type="entry name" value="Gly_radical"/>
    <property type="match status" value="1"/>
</dbReference>
<dbReference type="STRING" id="553973.CLOHYLEM_05415"/>
<dbReference type="PROSITE" id="PS51149">
    <property type="entry name" value="GLY_RADICAL_2"/>
    <property type="match status" value="1"/>
</dbReference>